<dbReference type="SUPFAM" id="SSF56112">
    <property type="entry name" value="Protein kinase-like (PK-like)"/>
    <property type="match status" value="1"/>
</dbReference>
<keyword evidence="3" id="KW-1185">Reference proteome</keyword>
<evidence type="ECO:0000259" key="1">
    <source>
        <dbReference type="Pfam" id="PF01636"/>
    </source>
</evidence>
<sequence length="255" mass="28854">MLSNLDPAALLSRHNFPLTGFHRVEMGYSNQVWMTETSVICLSVATDHAYEVKVATGAFDAGVRTARPLGWGEGYSIWERLPGHPPNAAELTERVWREVLEDLERLHARPPIPPKEREQQYWLGDPSLVNRTQAQAQWTAEERRRLNAALGSSSPLTVPLFVHGDVYASNILINDQGHYVGLIDWGNARWATLEDECMCFDDVTVALQRWQSRLDVGLLWRVRLEFLMKLAAHTGRISPAAIREVLSHLQAHDSK</sequence>
<dbReference type="Proteomes" id="UP001589733">
    <property type="component" value="Unassembled WGS sequence"/>
</dbReference>
<dbReference type="EMBL" id="JBHLYR010000021">
    <property type="protein sequence ID" value="MFB9991607.1"/>
    <property type="molecule type" value="Genomic_DNA"/>
</dbReference>
<dbReference type="RefSeq" id="WP_380006936.1">
    <property type="nucleotide sequence ID" value="NZ_JBHLYR010000021.1"/>
</dbReference>
<dbReference type="Pfam" id="PF01636">
    <property type="entry name" value="APH"/>
    <property type="match status" value="1"/>
</dbReference>
<evidence type="ECO:0000313" key="2">
    <source>
        <dbReference type="EMBL" id="MFB9991607.1"/>
    </source>
</evidence>
<dbReference type="GO" id="GO:0016740">
    <property type="term" value="F:transferase activity"/>
    <property type="evidence" value="ECO:0007669"/>
    <property type="project" value="UniProtKB-KW"/>
</dbReference>
<reference evidence="2 3" key="1">
    <citation type="submission" date="2024-09" db="EMBL/GenBank/DDBJ databases">
        <authorList>
            <person name="Sun Q."/>
            <person name="Mori K."/>
        </authorList>
    </citation>
    <scope>NUCLEOTIDE SEQUENCE [LARGE SCALE GENOMIC DNA]</scope>
    <source>
        <strain evidence="2 3">JCM 13503</strain>
    </source>
</reference>
<evidence type="ECO:0000313" key="3">
    <source>
        <dbReference type="Proteomes" id="UP001589733"/>
    </source>
</evidence>
<feature type="domain" description="Aminoglycoside phosphotransferase" evidence="1">
    <location>
        <begin position="61"/>
        <end position="192"/>
    </location>
</feature>
<organism evidence="2 3">
    <name type="scientific">Deinococcus oregonensis</name>
    <dbReference type="NCBI Taxonomy" id="1805970"/>
    <lineage>
        <taxon>Bacteria</taxon>
        <taxon>Thermotogati</taxon>
        <taxon>Deinococcota</taxon>
        <taxon>Deinococci</taxon>
        <taxon>Deinococcales</taxon>
        <taxon>Deinococcaceae</taxon>
        <taxon>Deinococcus</taxon>
    </lineage>
</organism>
<keyword evidence="2" id="KW-0808">Transferase</keyword>
<dbReference type="Gene3D" id="3.90.1200.10">
    <property type="match status" value="1"/>
</dbReference>
<accession>A0ABV6AVS6</accession>
<gene>
    <name evidence="2" type="ORF">ACFFLM_06455</name>
</gene>
<dbReference type="InterPro" id="IPR011009">
    <property type="entry name" value="Kinase-like_dom_sf"/>
</dbReference>
<name>A0ABV6AVS6_9DEIO</name>
<protein>
    <submittedName>
        <fullName evidence="2">Aminoglycoside phosphotransferase family protein</fullName>
        <ecNumber evidence="2">2.7.1.-</ecNumber>
    </submittedName>
</protein>
<proteinExistence type="predicted"/>
<dbReference type="InterPro" id="IPR002575">
    <property type="entry name" value="Aminoglycoside_PTrfase"/>
</dbReference>
<dbReference type="EC" id="2.7.1.-" evidence="2"/>
<comment type="caution">
    <text evidence="2">The sequence shown here is derived from an EMBL/GenBank/DDBJ whole genome shotgun (WGS) entry which is preliminary data.</text>
</comment>